<evidence type="ECO:0000313" key="2">
    <source>
        <dbReference type="EMBL" id="ODQ82374.1"/>
    </source>
</evidence>
<dbReference type="Pfam" id="PF16588">
    <property type="entry name" value="zf-C2H2_10"/>
    <property type="match status" value="1"/>
</dbReference>
<proteinExistence type="predicted"/>
<dbReference type="SUPFAM" id="SSF57756">
    <property type="entry name" value="Retrovirus zinc finger-like domains"/>
    <property type="match status" value="1"/>
</dbReference>
<reference evidence="3" key="1">
    <citation type="submission" date="2016-05" db="EMBL/GenBank/DDBJ databases">
        <title>Comparative genomics of biotechnologically important yeasts.</title>
        <authorList>
            <consortium name="DOE Joint Genome Institute"/>
            <person name="Riley R."/>
            <person name="Haridas S."/>
            <person name="Wolfe K.H."/>
            <person name="Lopes M.R."/>
            <person name="Hittinger C.T."/>
            <person name="Goker M."/>
            <person name="Salamov A."/>
            <person name="Wisecaver J."/>
            <person name="Long T.M."/>
            <person name="Aerts A.L."/>
            <person name="Barry K."/>
            <person name="Choi C."/>
            <person name="Clum A."/>
            <person name="Coughlan A.Y."/>
            <person name="Deshpande S."/>
            <person name="Douglass A.P."/>
            <person name="Hanson S.J."/>
            <person name="Klenk H.-P."/>
            <person name="Labutti K."/>
            <person name="Lapidus A."/>
            <person name="Lindquist E."/>
            <person name="Lipzen A."/>
            <person name="Meier-Kolthoff J.P."/>
            <person name="Ohm R.A."/>
            <person name="Otillar R.P."/>
            <person name="Pangilinan J."/>
            <person name="Peng Y."/>
            <person name="Rokas A."/>
            <person name="Rosa C.A."/>
            <person name="Scheuner C."/>
            <person name="Sibirny A.A."/>
            <person name="Slot J.C."/>
            <person name="Stielow J.B."/>
            <person name="Sun H."/>
            <person name="Kurtzman C.P."/>
            <person name="Blackwell M."/>
            <person name="Grigoriev I.V."/>
            <person name="Jeffries T.W."/>
        </authorList>
    </citation>
    <scope>NUCLEOTIDE SEQUENCE [LARGE SCALE GENOMIC DNA]</scope>
    <source>
        <strain evidence="3">NRRL Y-12698</strain>
    </source>
</reference>
<evidence type="ECO:0000256" key="1">
    <source>
        <dbReference type="SAM" id="Coils"/>
    </source>
</evidence>
<protein>
    <recommendedName>
        <fullName evidence="4">CCHC-type domain-containing protein</fullName>
    </recommendedName>
</protein>
<name>A0A1E3QXV2_9ASCO</name>
<dbReference type="InterPro" id="IPR036875">
    <property type="entry name" value="Znf_CCHC_sf"/>
</dbReference>
<dbReference type="RefSeq" id="XP_018987702.1">
    <property type="nucleotide sequence ID" value="XM_019127394.1"/>
</dbReference>
<evidence type="ECO:0008006" key="4">
    <source>
        <dbReference type="Google" id="ProtNLM"/>
    </source>
</evidence>
<gene>
    <name evidence="2" type="ORF">BABINDRAFT_158982</name>
</gene>
<dbReference type="GeneID" id="30145247"/>
<accession>A0A1E3QXV2</accession>
<dbReference type="AlphaFoldDB" id="A0A1E3QXV2"/>
<organism evidence="2 3">
    <name type="scientific">Babjeviella inositovora NRRL Y-12698</name>
    <dbReference type="NCBI Taxonomy" id="984486"/>
    <lineage>
        <taxon>Eukaryota</taxon>
        <taxon>Fungi</taxon>
        <taxon>Dikarya</taxon>
        <taxon>Ascomycota</taxon>
        <taxon>Saccharomycotina</taxon>
        <taxon>Pichiomycetes</taxon>
        <taxon>Serinales incertae sedis</taxon>
        <taxon>Babjeviella</taxon>
    </lineage>
</organism>
<keyword evidence="3" id="KW-1185">Reference proteome</keyword>
<dbReference type="GO" id="GO:0008270">
    <property type="term" value="F:zinc ion binding"/>
    <property type="evidence" value="ECO:0007669"/>
    <property type="project" value="InterPro"/>
</dbReference>
<dbReference type="Proteomes" id="UP000094336">
    <property type="component" value="Unassembled WGS sequence"/>
</dbReference>
<dbReference type="EMBL" id="KV454426">
    <property type="protein sequence ID" value="ODQ82374.1"/>
    <property type="molecule type" value="Genomic_DNA"/>
</dbReference>
<dbReference type="GO" id="GO:0003676">
    <property type="term" value="F:nucleic acid binding"/>
    <property type="evidence" value="ECO:0007669"/>
    <property type="project" value="InterPro"/>
</dbReference>
<feature type="coiled-coil region" evidence="1">
    <location>
        <begin position="13"/>
        <end position="40"/>
    </location>
</feature>
<keyword evidence="1" id="KW-0175">Coiled coil</keyword>
<sequence>MNNAHIPQVSDSVDKLAKVINEKNKILDLLKKEYERKLHEVEYYSAVLKAQMQSHGKELEPSYGTQVDGQSTRTDLFEISRCLESQKCQSCDLEIWNISHIDKFPYLLIPKVERIPPLVKDESGLELANQLETRLKLTPSNSPPLLNGGVLQQSPNPTNPRYLKKMSKKTCSYCNSTGHSRAKCPIRLCNG</sequence>
<dbReference type="OrthoDB" id="4069967at2759"/>
<evidence type="ECO:0000313" key="3">
    <source>
        <dbReference type="Proteomes" id="UP000094336"/>
    </source>
</evidence>